<keyword evidence="2" id="KW-0645">Protease</keyword>
<dbReference type="CDD" id="cd02248">
    <property type="entry name" value="Peptidase_C1A"/>
    <property type="match status" value="1"/>
</dbReference>
<evidence type="ECO:0000259" key="8">
    <source>
        <dbReference type="SMART" id="SM00645"/>
    </source>
</evidence>
<evidence type="ECO:0000313" key="10">
    <source>
        <dbReference type="EMBL" id="CAG5124515.1"/>
    </source>
</evidence>
<dbReference type="PANTHER" id="PTHR12411">
    <property type="entry name" value="CYSTEINE PROTEASE FAMILY C1-RELATED"/>
    <property type="match status" value="1"/>
</dbReference>
<dbReference type="GO" id="GO:0008234">
    <property type="term" value="F:cysteine-type peptidase activity"/>
    <property type="evidence" value="ECO:0007669"/>
    <property type="project" value="UniProtKB-KW"/>
</dbReference>
<sequence>MFRLAILTVALTLAAASLEADWVVYKKTYNKVYTEDEDAVRRHNWQTNLQTIEEHNKLYDQGLTSYYLRENQFADMTNMEVDRTMKGLNIKKQPNPGNYPTGLYKDSLPAEVDWRKKGAVTPVKDQATCGSCWAFSVTGTVEGAHFIATGKLVNLSESQLVDCSRPFGTAGCSGGYPDDALRYIINNTGIDTEESYPYIDMEEKCQFNRTSIGATIKSFKDVEHGSEDALQKAVAEIGPVSVGIDASGDDFRFYAGGIYNPSCCSTTELDHAVLAVGYGNENGTDYWIVKNSWGEYWGEHGYIRMSRNKNNQCGIATQAAYPIV</sequence>
<feature type="signal peptide" evidence="7">
    <location>
        <begin position="1"/>
        <end position="20"/>
    </location>
</feature>
<dbReference type="PROSITE" id="PS00640">
    <property type="entry name" value="THIOL_PROTEASE_ASN"/>
    <property type="match status" value="1"/>
</dbReference>
<gene>
    <name evidence="10" type="ORF">CUNI_LOCUS10073</name>
</gene>
<dbReference type="SUPFAM" id="SSF54001">
    <property type="entry name" value="Cysteine proteinases"/>
    <property type="match status" value="1"/>
</dbReference>
<dbReference type="GO" id="GO:0006508">
    <property type="term" value="P:proteolysis"/>
    <property type="evidence" value="ECO:0007669"/>
    <property type="project" value="UniProtKB-KW"/>
</dbReference>
<comment type="caution">
    <text evidence="10">The sequence shown here is derived from an EMBL/GenBank/DDBJ whole genome shotgun (WGS) entry which is preliminary data.</text>
</comment>
<evidence type="ECO:0008006" key="12">
    <source>
        <dbReference type="Google" id="ProtNLM"/>
    </source>
</evidence>
<dbReference type="PROSITE" id="PS00139">
    <property type="entry name" value="THIOL_PROTEASE_CYS"/>
    <property type="match status" value="1"/>
</dbReference>
<accession>A0A8S3Z9I4</accession>
<dbReference type="InterPro" id="IPR039417">
    <property type="entry name" value="Peptidase_C1A_papain-like"/>
</dbReference>
<keyword evidence="7" id="KW-0732">Signal</keyword>
<evidence type="ECO:0000256" key="2">
    <source>
        <dbReference type="ARBA" id="ARBA00022670"/>
    </source>
</evidence>
<evidence type="ECO:0000259" key="9">
    <source>
        <dbReference type="SMART" id="SM00848"/>
    </source>
</evidence>
<evidence type="ECO:0000256" key="4">
    <source>
        <dbReference type="ARBA" id="ARBA00022807"/>
    </source>
</evidence>
<dbReference type="SMART" id="SM00848">
    <property type="entry name" value="Inhibitor_I29"/>
    <property type="match status" value="1"/>
</dbReference>
<keyword evidence="5" id="KW-0865">Zymogen</keyword>
<dbReference type="InterPro" id="IPR038765">
    <property type="entry name" value="Papain-like_cys_pep_sf"/>
</dbReference>
<dbReference type="PROSITE" id="PS00639">
    <property type="entry name" value="THIOL_PROTEASE_HIS"/>
    <property type="match status" value="1"/>
</dbReference>
<dbReference type="Pfam" id="PF08246">
    <property type="entry name" value="Inhibitor_I29"/>
    <property type="match status" value="1"/>
</dbReference>
<keyword evidence="4" id="KW-0788">Thiol protease</keyword>
<keyword evidence="11" id="KW-1185">Reference proteome</keyword>
<evidence type="ECO:0000313" key="11">
    <source>
        <dbReference type="Proteomes" id="UP000678393"/>
    </source>
</evidence>
<dbReference type="AlphaFoldDB" id="A0A8S3Z9I4"/>
<dbReference type="PRINTS" id="PR00705">
    <property type="entry name" value="PAPAIN"/>
</dbReference>
<evidence type="ECO:0000256" key="6">
    <source>
        <dbReference type="ARBA" id="ARBA00023157"/>
    </source>
</evidence>
<dbReference type="InterPro" id="IPR000668">
    <property type="entry name" value="Peptidase_C1A_C"/>
</dbReference>
<evidence type="ECO:0000256" key="5">
    <source>
        <dbReference type="ARBA" id="ARBA00023145"/>
    </source>
</evidence>
<organism evidence="10 11">
    <name type="scientific">Candidula unifasciata</name>
    <dbReference type="NCBI Taxonomy" id="100452"/>
    <lineage>
        <taxon>Eukaryota</taxon>
        <taxon>Metazoa</taxon>
        <taxon>Spiralia</taxon>
        <taxon>Lophotrochozoa</taxon>
        <taxon>Mollusca</taxon>
        <taxon>Gastropoda</taxon>
        <taxon>Heterobranchia</taxon>
        <taxon>Euthyneura</taxon>
        <taxon>Panpulmonata</taxon>
        <taxon>Eupulmonata</taxon>
        <taxon>Stylommatophora</taxon>
        <taxon>Helicina</taxon>
        <taxon>Helicoidea</taxon>
        <taxon>Geomitridae</taxon>
        <taxon>Candidula</taxon>
    </lineage>
</organism>
<dbReference type="EMBL" id="CAJHNH020001791">
    <property type="protein sequence ID" value="CAG5124515.1"/>
    <property type="molecule type" value="Genomic_DNA"/>
</dbReference>
<feature type="domain" description="Cathepsin propeptide inhibitor" evidence="9">
    <location>
        <begin position="22"/>
        <end position="81"/>
    </location>
</feature>
<dbReference type="FunFam" id="3.90.70.10:FF:000006">
    <property type="entry name" value="Cathepsin S"/>
    <property type="match status" value="1"/>
</dbReference>
<dbReference type="InterPro" id="IPR025660">
    <property type="entry name" value="Pept_his_AS"/>
</dbReference>
<evidence type="ECO:0000256" key="1">
    <source>
        <dbReference type="ARBA" id="ARBA00008455"/>
    </source>
</evidence>
<dbReference type="InterPro" id="IPR013128">
    <property type="entry name" value="Peptidase_C1A"/>
</dbReference>
<proteinExistence type="inferred from homology"/>
<reference evidence="10" key="1">
    <citation type="submission" date="2021-04" db="EMBL/GenBank/DDBJ databases">
        <authorList>
            <consortium name="Molecular Ecology Group"/>
        </authorList>
    </citation>
    <scope>NUCLEOTIDE SEQUENCE</scope>
</reference>
<feature type="domain" description="Peptidase C1A papain C-terminal" evidence="8">
    <location>
        <begin position="108"/>
        <end position="323"/>
    </location>
</feature>
<name>A0A8S3Z9I4_9EUPU</name>
<dbReference type="InterPro" id="IPR013201">
    <property type="entry name" value="Prot_inhib_I29"/>
</dbReference>
<dbReference type="Gene3D" id="3.90.70.10">
    <property type="entry name" value="Cysteine proteinases"/>
    <property type="match status" value="1"/>
</dbReference>
<keyword evidence="6" id="KW-1015">Disulfide bond</keyword>
<protein>
    <recommendedName>
        <fullName evidence="12">Cathepsin L</fullName>
    </recommendedName>
</protein>
<dbReference type="InterPro" id="IPR000169">
    <property type="entry name" value="Pept_cys_AS"/>
</dbReference>
<dbReference type="Pfam" id="PF00112">
    <property type="entry name" value="Peptidase_C1"/>
    <property type="match status" value="1"/>
</dbReference>
<dbReference type="SMART" id="SM00645">
    <property type="entry name" value="Pept_C1"/>
    <property type="match status" value="1"/>
</dbReference>
<evidence type="ECO:0000256" key="3">
    <source>
        <dbReference type="ARBA" id="ARBA00022801"/>
    </source>
</evidence>
<feature type="chain" id="PRO_5035883167" description="Cathepsin L" evidence="7">
    <location>
        <begin position="21"/>
        <end position="324"/>
    </location>
</feature>
<comment type="similarity">
    <text evidence="1">Belongs to the peptidase C1 family.</text>
</comment>
<dbReference type="OrthoDB" id="10253408at2759"/>
<evidence type="ECO:0000256" key="7">
    <source>
        <dbReference type="SAM" id="SignalP"/>
    </source>
</evidence>
<dbReference type="Proteomes" id="UP000678393">
    <property type="component" value="Unassembled WGS sequence"/>
</dbReference>
<keyword evidence="3" id="KW-0378">Hydrolase</keyword>
<dbReference type="InterPro" id="IPR025661">
    <property type="entry name" value="Pept_asp_AS"/>
</dbReference>